<dbReference type="AlphaFoldDB" id="A0AAN6MMZ7"/>
<protein>
    <submittedName>
        <fullName evidence="2">Uncharacterized protein</fullName>
    </submittedName>
</protein>
<gene>
    <name evidence="2" type="ORF">C8A05DRAFT_32352</name>
</gene>
<reference evidence="2" key="2">
    <citation type="submission" date="2023-05" db="EMBL/GenBank/DDBJ databases">
        <authorList>
            <consortium name="Lawrence Berkeley National Laboratory"/>
            <person name="Steindorff A."/>
            <person name="Hensen N."/>
            <person name="Bonometti L."/>
            <person name="Westerberg I."/>
            <person name="Brannstrom I.O."/>
            <person name="Guillou S."/>
            <person name="Cros-Aarteil S."/>
            <person name="Calhoun S."/>
            <person name="Haridas S."/>
            <person name="Kuo A."/>
            <person name="Mondo S."/>
            <person name="Pangilinan J."/>
            <person name="Riley R."/>
            <person name="Labutti K."/>
            <person name="Andreopoulos B."/>
            <person name="Lipzen A."/>
            <person name="Chen C."/>
            <person name="Yanf M."/>
            <person name="Daum C."/>
            <person name="Ng V."/>
            <person name="Clum A."/>
            <person name="Ohm R."/>
            <person name="Martin F."/>
            <person name="Silar P."/>
            <person name="Natvig D."/>
            <person name="Lalanne C."/>
            <person name="Gautier V."/>
            <person name="Ament-Velasquez S.L."/>
            <person name="Kruys A."/>
            <person name="Hutchinson M.I."/>
            <person name="Powell A.J."/>
            <person name="Barry K."/>
            <person name="Miller A.N."/>
            <person name="Grigoriev I.V."/>
            <person name="Debuchy R."/>
            <person name="Gladieux P."/>
            <person name="Thoren M.H."/>
            <person name="Johannesson H."/>
        </authorList>
    </citation>
    <scope>NUCLEOTIDE SEQUENCE</scope>
    <source>
        <strain evidence="2">CBS 103.79</strain>
    </source>
</reference>
<evidence type="ECO:0000256" key="1">
    <source>
        <dbReference type="SAM" id="MobiDB-lite"/>
    </source>
</evidence>
<name>A0AAN6MMZ7_9PEZI</name>
<proteinExistence type="predicted"/>
<sequence length="116" mass="13373">MDHRGYAPPLHPGHFAHPQEHKGEFNPKSAYTSERPYSICNLSLSDAQDQDEMRYWTTSPKKPDLMGRGKRSPVRKHHELKTTSAMPRSEYPGIDVSLRNLNDELRTSLKVFQELV</sequence>
<dbReference type="EMBL" id="MU855424">
    <property type="protein sequence ID" value="KAK3903892.1"/>
    <property type="molecule type" value="Genomic_DNA"/>
</dbReference>
<organism evidence="2 3">
    <name type="scientific">Staphylotrichum tortipilum</name>
    <dbReference type="NCBI Taxonomy" id="2831512"/>
    <lineage>
        <taxon>Eukaryota</taxon>
        <taxon>Fungi</taxon>
        <taxon>Dikarya</taxon>
        <taxon>Ascomycota</taxon>
        <taxon>Pezizomycotina</taxon>
        <taxon>Sordariomycetes</taxon>
        <taxon>Sordariomycetidae</taxon>
        <taxon>Sordariales</taxon>
        <taxon>Chaetomiaceae</taxon>
        <taxon>Staphylotrichum</taxon>
    </lineage>
</organism>
<comment type="caution">
    <text evidence="2">The sequence shown here is derived from an EMBL/GenBank/DDBJ whole genome shotgun (WGS) entry which is preliminary data.</text>
</comment>
<feature type="region of interest" description="Disordered" evidence="1">
    <location>
        <begin position="49"/>
        <end position="92"/>
    </location>
</feature>
<feature type="region of interest" description="Disordered" evidence="1">
    <location>
        <begin position="1"/>
        <end position="30"/>
    </location>
</feature>
<dbReference type="Proteomes" id="UP001303889">
    <property type="component" value="Unassembled WGS sequence"/>
</dbReference>
<evidence type="ECO:0000313" key="2">
    <source>
        <dbReference type="EMBL" id="KAK3903892.1"/>
    </source>
</evidence>
<evidence type="ECO:0000313" key="3">
    <source>
        <dbReference type="Proteomes" id="UP001303889"/>
    </source>
</evidence>
<feature type="compositionally biased region" description="Basic residues" evidence="1">
    <location>
        <begin position="68"/>
        <end position="79"/>
    </location>
</feature>
<accession>A0AAN6MMZ7</accession>
<keyword evidence="3" id="KW-1185">Reference proteome</keyword>
<reference evidence="2" key="1">
    <citation type="journal article" date="2023" name="Mol. Phylogenet. Evol.">
        <title>Genome-scale phylogeny and comparative genomics of the fungal order Sordariales.</title>
        <authorList>
            <person name="Hensen N."/>
            <person name="Bonometti L."/>
            <person name="Westerberg I."/>
            <person name="Brannstrom I.O."/>
            <person name="Guillou S."/>
            <person name="Cros-Aarteil S."/>
            <person name="Calhoun S."/>
            <person name="Haridas S."/>
            <person name="Kuo A."/>
            <person name="Mondo S."/>
            <person name="Pangilinan J."/>
            <person name="Riley R."/>
            <person name="LaButti K."/>
            <person name="Andreopoulos B."/>
            <person name="Lipzen A."/>
            <person name="Chen C."/>
            <person name="Yan M."/>
            <person name="Daum C."/>
            <person name="Ng V."/>
            <person name="Clum A."/>
            <person name="Steindorff A."/>
            <person name="Ohm R.A."/>
            <person name="Martin F."/>
            <person name="Silar P."/>
            <person name="Natvig D.O."/>
            <person name="Lalanne C."/>
            <person name="Gautier V."/>
            <person name="Ament-Velasquez S.L."/>
            <person name="Kruys A."/>
            <person name="Hutchinson M.I."/>
            <person name="Powell A.J."/>
            <person name="Barry K."/>
            <person name="Miller A.N."/>
            <person name="Grigoriev I.V."/>
            <person name="Debuchy R."/>
            <person name="Gladieux P."/>
            <person name="Hiltunen Thoren M."/>
            <person name="Johannesson H."/>
        </authorList>
    </citation>
    <scope>NUCLEOTIDE SEQUENCE</scope>
    <source>
        <strain evidence="2">CBS 103.79</strain>
    </source>
</reference>